<dbReference type="RefSeq" id="WP_055191432.1">
    <property type="nucleotide sequence ID" value="NZ_FPBS01000029.1"/>
</dbReference>
<evidence type="ECO:0000256" key="9">
    <source>
        <dbReference type="ARBA" id="ARBA00033102"/>
    </source>
</evidence>
<dbReference type="EMBL" id="LKBA01000019">
    <property type="protein sequence ID" value="KPN62083.1"/>
    <property type="molecule type" value="Genomic_DNA"/>
</dbReference>
<evidence type="ECO:0000256" key="12">
    <source>
        <dbReference type="PIRNR" id="PIRNR006250"/>
    </source>
</evidence>
<dbReference type="Gene3D" id="3.90.1170.20">
    <property type="entry name" value="Quinolinate phosphoribosyl transferase, N-terminal domain"/>
    <property type="match status" value="1"/>
</dbReference>
<dbReference type="SUPFAM" id="SSF51690">
    <property type="entry name" value="Nicotinate/Quinolinate PRTase C-terminal domain-like"/>
    <property type="match status" value="1"/>
</dbReference>
<comment type="function">
    <text evidence="1">Involved in the catabolism of quinolinic acid (QA).</text>
</comment>
<dbReference type="InterPro" id="IPR027277">
    <property type="entry name" value="NadC/ModD"/>
</dbReference>
<dbReference type="STRING" id="154981.AKJ29_07295"/>
<protein>
    <recommendedName>
        <fullName evidence="11">Probable nicotinate-nucleotide pyrophosphorylase [carboxylating]</fullName>
        <ecNumber evidence="5">2.4.2.19</ecNumber>
    </recommendedName>
    <alternativeName>
        <fullName evidence="9">Quinolinate phosphoribosyltransferase [decarboxylating]</fullName>
    </alternativeName>
</protein>
<evidence type="ECO:0000256" key="7">
    <source>
        <dbReference type="ARBA" id="ARBA00022676"/>
    </source>
</evidence>
<dbReference type="FunFam" id="3.90.1170.20:FF:000001">
    <property type="entry name" value="Nicotinate-nucleotide diphosphorylase (Carboxylating)"/>
    <property type="match status" value="1"/>
</dbReference>
<dbReference type="InterPro" id="IPR036068">
    <property type="entry name" value="Nicotinate_pribotase-like_C"/>
</dbReference>
<dbReference type="PANTHER" id="PTHR32179">
    <property type="entry name" value="NICOTINATE-NUCLEOTIDE PYROPHOSPHORYLASE [CARBOXYLATING]"/>
    <property type="match status" value="1"/>
</dbReference>
<comment type="caution">
    <text evidence="16">The sequence shown here is derived from an EMBL/GenBank/DDBJ whole genome shotgun (WGS) entry which is preliminary data.</text>
</comment>
<organism evidence="16 17">
    <name type="scientific">Aliiroseovarius crassostreae</name>
    <dbReference type="NCBI Taxonomy" id="154981"/>
    <lineage>
        <taxon>Bacteria</taxon>
        <taxon>Pseudomonadati</taxon>
        <taxon>Pseudomonadota</taxon>
        <taxon>Alphaproteobacteria</taxon>
        <taxon>Rhodobacterales</taxon>
        <taxon>Paracoccaceae</taxon>
        <taxon>Aliiroseovarius</taxon>
    </lineage>
</organism>
<evidence type="ECO:0000256" key="5">
    <source>
        <dbReference type="ARBA" id="ARBA00011944"/>
    </source>
</evidence>
<feature type="binding site" evidence="13">
    <location>
        <position position="200"/>
    </location>
    <ligand>
        <name>substrate</name>
    </ligand>
</feature>
<accession>A0A0N8IB45</accession>
<dbReference type="InterPro" id="IPR022412">
    <property type="entry name" value="Quinolinate_PRibosylTrfase_N"/>
</dbReference>
<dbReference type="Pfam" id="PF02749">
    <property type="entry name" value="QRPTase_N"/>
    <property type="match status" value="1"/>
</dbReference>
<comment type="catalytic activity">
    <reaction evidence="10">
        <text>nicotinate beta-D-ribonucleotide + CO2 + diphosphate = quinolinate + 5-phospho-alpha-D-ribose 1-diphosphate + 2 H(+)</text>
        <dbReference type="Rhea" id="RHEA:12733"/>
        <dbReference type="ChEBI" id="CHEBI:15378"/>
        <dbReference type="ChEBI" id="CHEBI:16526"/>
        <dbReference type="ChEBI" id="CHEBI:29959"/>
        <dbReference type="ChEBI" id="CHEBI:33019"/>
        <dbReference type="ChEBI" id="CHEBI:57502"/>
        <dbReference type="ChEBI" id="CHEBI:58017"/>
        <dbReference type="EC" id="2.4.2.19"/>
    </reaction>
</comment>
<evidence type="ECO:0000313" key="17">
    <source>
        <dbReference type="Proteomes" id="UP000050471"/>
    </source>
</evidence>
<dbReference type="InterPro" id="IPR002638">
    <property type="entry name" value="Quinolinate_PRibosylTrfase_C"/>
</dbReference>
<dbReference type="EC" id="2.4.2.19" evidence="5"/>
<dbReference type="OrthoDB" id="9782546at2"/>
<dbReference type="PANTHER" id="PTHR32179:SF3">
    <property type="entry name" value="NICOTINATE-NUCLEOTIDE PYROPHOSPHORYLASE [CARBOXYLATING]"/>
    <property type="match status" value="1"/>
</dbReference>
<comment type="subunit">
    <text evidence="4">Hexamer formed by 3 homodimers.</text>
</comment>
<dbReference type="GO" id="GO:0005737">
    <property type="term" value="C:cytoplasm"/>
    <property type="evidence" value="ECO:0007669"/>
    <property type="project" value="TreeGrafter"/>
</dbReference>
<keyword evidence="6" id="KW-0662">Pyridine nucleotide biosynthesis</keyword>
<evidence type="ECO:0000256" key="11">
    <source>
        <dbReference type="ARBA" id="ARBA00069173"/>
    </source>
</evidence>
<keyword evidence="8 12" id="KW-0808">Transferase</keyword>
<dbReference type="GO" id="GO:0009435">
    <property type="term" value="P:NAD+ biosynthetic process"/>
    <property type="evidence" value="ECO:0007669"/>
    <property type="project" value="UniProtKB-UniPathway"/>
</dbReference>
<proteinExistence type="inferred from homology"/>
<feature type="binding site" evidence="13">
    <location>
        <begin position="266"/>
        <end position="268"/>
    </location>
    <ligand>
        <name>substrate</name>
    </ligand>
</feature>
<gene>
    <name evidence="16" type="ORF">AKJ29_07295</name>
</gene>
<feature type="binding site" evidence="13">
    <location>
        <begin position="245"/>
        <end position="247"/>
    </location>
    <ligand>
        <name>substrate</name>
    </ligand>
</feature>
<evidence type="ECO:0000259" key="15">
    <source>
        <dbReference type="Pfam" id="PF02749"/>
    </source>
</evidence>
<feature type="binding site" evidence="13">
    <location>
        <position position="103"/>
    </location>
    <ligand>
        <name>substrate</name>
    </ligand>
</feature>
<feature type="binding site" evidence="13">
    <location>
        <begin position="136"/>
        <end position="138"/>
    </location>
    <ligand>
        <name>substrate</name>
    </ligand>
</feature>
<feature type="domain" description="Quinolinate phosphoribosyl transferase N-terminal" evidence="15">
    <location>
        <begin position="28"/>
        <end position="111"/>
    </location>
</feature>
<evidence type="ECO:0000259" key="14">
    <source>
        <dbReference type="Pfam" id="PF01729"/>
    </source>
</evidence>
<evidence type="ECO:0000313" key="16">
    <source>
        <dbReference type="EMBL" id="KPN62083.1"/>
    </source>
</evidence>
<dbReference type="SUPFAM" id="SSF54675">
    <property type="entry name" value="Nicotinate/Quinolinate PRTase N-terminal domain-like"/>
    <property type="match status" value="1"/>
</dbReference>
<dbReference type="PIRSF" id="PIRSF006250">
    <property type="entry name" value="NadC_ModD"/>
    <property type="match status" value="1"/>
</dbReference>
<dbReference type="GO" id="GO:0004514">
    <property type="term" value="F:nicotinate-nucleotide diphosphorylase (carboxylating) activity"/>
    <property type="evidence" value="ECO:0007669"/>
    <property type="project" value="UniProtKB-EC"/>
</dbReference>
<comment type="pathway">
    <text evidence="2">Cofactor biosynthesis; NAD(+) biosynthesis; nicotinate D-ribonucleotide from quinolinate: step 1/1.</text>
</comment>
<evidence type="ECO:0000256" key="8">
    <source>
        <dbReference type="ARBA" id="ARBA00022679"/>
    </source>
</evidence>
<evidence type="ECO:0000256" key="13">
    <source>
        <dbReference type="PIRSR" id="PIRSR006250-1"/>
    </source>
</evidence>
<name>A0A0N8IB45_9RHOB</name>
<dbReference type="UniPathway" id="UPA00253">
    <property type="reaction ID" value="UER00331"/>
</dbReference>
<dbReference type="Gene3D" id="3.20.20.70">
    <property type="entry name" value="Aldolase class I"/>
    <property type="match status" value="1"/>
</dbReference>
<dbReference type="InterPro" id="IPR004393">
    <property type="entry name" value="NadC"/>
</dbReference>
<dbReference type="InterPro" id="IPR037128">
    <property type="entry name" value="Quinolinate_PRibosylTase_N_sf"/>
</dbReference>
<feature type="domain" description="Quinolinate phosphoribosyl transferase C-terminal" evidence="14">
    <location>
        <begin position="115"/>
        <end position="281"/>
    </location>
</feature>
<dbReference type="NCBIfam" id="TIGR00078">
    <property type="entry name" value="nadC"/>
    <property type="match status" value="1"/>
</dbReference>
<dbReference type="GO" id="GO:0034213">
    <property type="term" value="P:quinolinate catabolic process"/>
    <property type="evidence" value="ECO:0007669"/>
    <property type="project" value="TreeGrafter"/>
</dbReference>
<feature type="binding site" evidence="13">
    <location>
        <position position="222"/>
    </location>
    <ligand>
        <name>substrate</name>
    </ligand>
</feature>
<keyword evidence="7 12" id="KW-0328">Glycosyltransferase</keyword>
<dbReference type="AlphaFoldDB" id="A0A0N8IB45"/>
<comment type="similarity">
    <text evidence="3 12">Belongs to the NadC/ModD family.</text>
</comment>
<feature type="binding site" evidence="13">
    <location>
        <position position="170"/>
    </location>
    <ligand>
        <name>substrate</name>
    </ligand>
</feature>
<dbReference type="Proteomes" id="UP000050471">
    <property type="component" value="Unassembled WGS sequence"/>
</dbReference>
<dbReference type="CDD" id="cd01572">
    <property type="entry name" value="QPRTase"/>
    <property type="match status" value="1"/>
</dbReference>
<evidence type="ECO:0000256" key="10">
    <source>
        <dbReference type="ARBA" id="ARBA00047445"/>
    </source>
</evidence>
<evidence type="ECO:0000256" key="6">
    <source>
        <dbReference type="ARBA" id="ARBA00022642"/>
    </source>
</evidence>
<keyword evidence="17" id="KW-1185">Reference proteome</keyword>
<reference evidence="16 17" key="1">
    <citation type="submission" date="2015-09" db="EMBL/GenBank/DDBJ databases">
        <title>Draft genome sequence of Aliiroseovarius crassostreae CV919-312TSm, the causative agent of Roseovarius Oyster Disease (formerly Juvenile Oyster Disease).</title>
        <authorList>
            <person name="Kessner L."/>
            <person name="Spinard E."/>
            <person name="Nelson D."/>
        </authorList>
    </citation>
    <scope>NUCLEOTIDE SEQUENCE [LARGE SCALE GENOMIC DNA]</scope>
    <source>
        <strain evidence="16 17">CV919-312</strain>
    </source>
</reference>
<feature type="binding site" evidence="13">
    <location>
        <position position="160"/>
    </location>
    <ligand>
        <name>substrate</name>
    </ligand>
</feature>
<dbReference type="Pfam" id="PF01729">
    <property type="entry name" value="QRPTase_C"/>
    <property type="match status" value="1"/>
</dbReference>
<dbReference type="InterPro" id="IPR013785">
    <property type="entry name" value="Aldolase_TIM"/>
</dbReference>
<sequence>MSYASVPDLILEPMVRNALMEDLGSYGDVTTRAVIAPNATYEARLNAREDAVVSGMQVAEIAFRLVDPSLEIVTHIADGHPCKAGDVLMEIRGSARSILSGERVALNFAGRLTGIATKTAGFVAETKGTKTRVTCTRKTTPGLRIVEKLAVLHGGGFNHRYSLSDAIMIKDNHIAAAGGVRQVLEATKASASHMMAVEIEVDRLDQLEEVLEVGGASVVLFDNMDNDMLRKAVAMVDGRMTTEASGNVKLDRIAAIAATGVDYISSGALTHSARTVDLGLDF</sequence>
<evidence type="ECO:0000256" key="2">
    <source>
        <dbReference type="ARBA" id="ARBA00004893"/>
    </source>
</evidence>
<dbReference type="FunFam" id="3.20.20.70:FF:000030">
    <property type="entry name" value="Nicotinate-nucleotide pyrophosphorylase, carboxylating"/>
    <property type="match status" value="1"/>
</dbReference>
<evidence type="ECO:0000256" key="4">
    <source>
        <dbReference type="ARBA" id="ARBA00011218"/>
    </source>
</evidence>
<evidence type="ECO:0000256" key="1">
    <source>
        <dbReference type="ARBA" id="ARBA00003237"/>
    </source>
</evidence>
<evidence type="ECO:0000256" key="3">
    <source>
        <dbReference type="ARBA" id="ARBA00009400"/>
    </source>
</evidence>